<dbReference type="NCBIfam" id="TIGR00836">
    <property type="entry name" value="amt"/>
    <property type="match status" value="1"/>
</dbReference>
<accession>A0A2T1HQ50</accession>
<protein>
    <recommendedName>
        <fullName evidence="8">Ammonium transporter</fullName>
    </recommendedName>
</protein>
<dbReference type="GO" id="GO:0008519">
    <property type="term" value="F:ammonium channel activity"/>
    <property type="evidence" value="ECO:0007669"/>
    <property type="project" value="InterPro"/>
</dbReference>
<keyword evidence="7 8" id="KW-0924">Ammonia transport</keyword>
<dbReference type="Proteomes" id="UP000239772">
    <property type="component" value="Unassembled WGS sequence"/>
</dbReference>
<evidence type="ECO:0000256" key="9">
    <source>
        <dbReference type="SAM" id="SignalP"/>
    </source>
</evidence>
<dbReference type="Gene3D" id="1.10.3430.10">
    <property type="entry name" value="Ammonium transporter AmtB like domains"/>
    <property type="match status" value="1"/>
</dbReference>
<feature type="transmembrane region" description="Helical" evidence="8">
    <location>
        <begin position="42"/>
        <end position="63"/>
    </location>
</feature>
<feature type="domain" description="Ammonium transporter AmtB-like" evidence="10">
    <location>
        <begin position="43"/>
        <end position="433"/>
    </location>
</feature>
<gene>
    <name evidence="11" type="ORF">SLNSH_16840</name>
</gene>
<feature type="transmembrane region" description="Helical" evidence="8">
    <location>
        <begin position="192"/>
        <end position="214"/>
    </location>
</feature>
<keyword evidence="9" id="KW-0732">Signal</keyword>
<dbReference type="PANTHER" id="PTHR43029">
    <property type="entry name" value="AMMONIUM TRANSPORTER MEP2"/>
    <property type="match status" value="1"/>
</dbReference>
<evidence type="ECO:0000256" key="3">
    <source>
        <dbReference type="ARBA" id="ARBA00022448"/>
    </source>
</evidence>
<dbReference type="InterPro" id="IPR001905">
    <property type="entry name" value="Ammonium_transpt"/>
</dbReference>
<dbReference type="GO" id="GO:0005886">
    <property type="term" value="C:plasma membrane"/>
    <property type="evidence" value="ECO:0007669"/>
    <property type="project" value="UniProtKB-SubCell"/>
</dbReference>
<dbReference type="PROSITE" id="PS01219">
    <property type="entry name" value="AMMONIUM_TRANSP"/>
    <property type="match status" value="1"/>
</dbReference>
<evidence type="ECO:0000313" key="12">
    <source>
        <dbReference type="Proteomes" id="UP000239772"/>
    </source>
</evidence>
<comment type="caution">
    <text evidence="11">The sequence shown here is derived from an EMBL/GenBank/DDBJ whole genome shotgun (WGS) entry which is preliminary data.</text>
</comment>
<dbReference type="AlphaFoldDB" id="A0A2T1HQ50"/>
<feature type="transmembrane region" description="Helical" evidence="8">
    <location>
        <begin position="289"/>
        <end position="307"/>
    </location>
</feature>
<reference evidence="12" key="1">
    <citation type="submission" date="2018-03" db="EMBL/GenBank/DDBJ databases">
        <authorList>
            <person name="Sun L."/>
            <person name="Liu H."/>
            <person name="Chen W."/>
            <person name="Huang K."/>
            <person name="Liu W."/>
            <person name="Gao X."/>
        </authorList>
    </citation>
    <scope>NUCLEOTIDE SEQUENCE [LARGE SCALE GENOMIC DNA]</scope>
    <source>
        <strain evidence="12">SH9</strain>
    </source>
</reference>
<feature type="signal peptide" evidence="9">
    <location>
        <begin position="1"/>
        <end position="32"/>
    </location>
</feature>
<keyword evidence="4 8" id="KW-0812">Transmembrane</keyword>
<comment type="subcellular location">
    <subcellularLocation>
        <location evidence="8">Cell membrane</location>
        <topology evidence="8">Multi-pass membrane protein</topology>
    </subcellularLocation>
    <subcellularLocation>
        <location evidence="1">Membrane</location>
        <topology evidence="1">Multi-pass membrane protein</topology>
    </subcellularLocation>
</comment>
<dbReference type="OrthoDB" id="9814202at2"/>
<evidence type="ECO:0000256" key="5">
    <source>
        <dbReference type="ARBA" id="ARBA00022989"/>
    </source>
</evidence>
<keyword evidence="3 8" id="KW-0813">Transport</keyword>
<evidence type="ECO:0000256" key="4">
    <source>
        <dbReference type="ARBA" id="ARBA00022692"/>
    </source>
</evidence>
<feature type="transmembrane region" description="Helical" evidence="8">
    <location>
        <begin position="376"/>
        <end position="403"/>
    </location>
</feature>
<evidence type="ECO:0000313" key="11">
    <source>
        <dbReference type="EMBL" id="PSC03780.1"/>
    </source>
</evidence>
<evidence type="ECO:0000256" key="1">
    <source>
        <dbReference type="ARBA" id="ARBA00004141"/>
    </source>
</evidence>
<dbReference type="SUPFAM" id="SSF111352">
    <property type="entry name" value="Ammonium transporter"/>
    <property type="match status" value="1"/>
</dbReference>
<keyword evidence="12" id="KW-1185">Reference proteome</keyword>
<dbReference type="InterPro" id="IPR018047">
    <property type="entry name" value="Ammonium_transpt_CS"/>
</dbReference>
<evidence type="ECO:0000256" key="2">
    <source>
        <dbReference type="ARBA" id="ARBA00005887"/>
    </source>
</evidence>
<evidence type="ECO:0000259" key="10">
    <source>
        <dbReference type="Pfam" id="PF00909"/>
    </source>
</evidence>
<evidence type="ECO:0000256" key="8">
    <source>
        <dbReference type="RuleBase" id="RU362002"/>
    </source>
</evidence>
<feature type="transmembrane region" description="Helical" evidence="8">
    <location>
        <begin position="345"/>
        <end position="364"/>
    </location>
</feature>
<feature type="transmembrane region" description="Helical" evidence="8">
    <location>
        <begin position="313"/>
        <end position="333"/>
    </location>
</feature>
<dbReference type="EMBL" id="PVZS01000020">
    <property type="protein sequence ID" value="PSC03780.1"/>
    <property type="molecule type" value="Genomic_DNA"/>
</dbReference>
<dbReference type="PANTHER" id="PTHR43029:SF10">
    <property type="entry name" value="AMMONIUM TRANSPORTER MEP2"/>
    <property type="match status" value="1"/>
</dbReference>
<name>A0A2T1HQ50_9HYPH</name>
<evidence type="ECO:0000256" key="6">
    <source>
        <dbReference type="ARBA" id="ARBA00023136"/>
    </source>
</evidence>
<keyword evidence="6 8" id="KW-0472">Membrane</keyword>
<comment type="similarity">
    <text evidence="2 8">Belongs to the ammonia transporter channel (TC 1.A.11.2) family.</text>
</comment>
<feature type="chain" id="PRO_5015728494" description="Ammonium transporter" evidence="9">
    <location>
        <begin position="33"/>
        <end position="436"/>
    </location>
</feature>
<dbReference type="RefSeq" id="WP_106338181.1">
    <property type="nucleotide sequence ID" value="NZ_PVZS01000020.1"/>
</dbReference>
<organism evidence="11 12">
    <name type="scientific">Alsobacter soli</name>
    <dbReference type="NCBI Taxonomy" id="2109933"/>
    <lineage>
        <taxon>Bacteria</taxon>
        <taxon>Pseudomonadati</taxon>
        <taxon>Pseudomonadota</taxon>
        <taxon>Alphaproteobacteria</taxon>
        <taxon>Hyphomicrobiales</taxon>
        <taxon>Alsobacteraceae</taxon>
        <taxon>Alsobacter</taxon>
    </lineage>
</organism>
<feature type="transmembrane region" description="Helical" evidence="8">
    <location>
        <begin position="130"/>
        <end position="151"/>
    </location>
</feature>
<keyword evidence="5 8" id="KW-1133">Transmembrane helix</keyword>
<sequence>MPGQRSHWRLVRQGAGVALALPALFAATPVFAASGETAGHVSWLLTASALVLFMTLPGLALFYGGLLHAKNLLSIMMQCFAICCIGSLLWVAVGYSLAFDGTGSLLGGFGKLFLANLSDSYGATAIPENVFALFQMTFAIITPALIVGAYPERVNFPFVLAFSALWLLLVYAPVTHWMWGGGWLAALGALDFAGGVVVHTTAGVSALLLAILVGRRKGFPSHMAPPHSPGLTMMGAGMLWVGWFGFNGGSALAADGSAASVIIATHLAAAAGALTWIGAEWFKIGKPTSIGIATGCIAGLATITPMAGYVGPAGAMMVGTIGAAVCFGATLFVKHRLEIDDSLDVFAVHGVGGMLGSVLLPVFAQKALGGAGLPTPFLAMLGVQVLAVAVTAAWSLAISFGLARLLAPITPLRVGAEEEFDGLDLATHGERAYEHA</sequence>
<feature type="transmembrane region" description="Helical" evidence="8">
    <location>
        <begin position="258"/>
        <end position="277"/>
    </location>
</feature>
<feature type="transmembrane region" description="Helical" evidence="8">
    <location>
        <begin position="75"/>
        <end position="98"/>
    </location>
</feature>
<proteinExistence type="inferred from homology"/>
<feature type="transmembrane region" description="Helical" evidence="8">
    <location>
        <begin position="158"/>
        <end position="180"/>
    </location>
</feature>
<evidence type="ECO:0000256" key="7">
    <source>
        <dbReference type="ARBA" id="ARBA00023177"/>
    </source>
</evidence>
<dbReference type="InterPro" id="IPR024041">
    <property type="entry name" value="NH4_transpt_AmtB-like_dom"/>
</dbReference>
<dbReference type="Pfam" id="PF00909">
    <property type="entry name" value="Ammonium_transp"/>
    <property type="match status" value="1"/>
</dbReference>
<dbReference type="InterPro" id="IPR029020">
    <property type="entry name" value="Ammonium/urea_transptr"/>
</dbReference>
<feature type="transmembrane region" description="Helical" evidence="8">
    <location>
        <begin position="226"/>
        <end position="246"/>
    </location>
</feature>